<gene>
    <name evidence="1" type="ORF">GCM10010862_31170</name>
</gene>
<proteinExistence type="predicted"/>
<evidence type="ECO:0000313" key="2">
    <source>
        <dbReference type="Proteomes" id="UP001156691"/>
    </source>
</evidence>
<comment type="caution">
    <text evidence="1">The sequence shown here is derived from an EMBL/GenBank/DDBJ whole genome shotgun (WGS) entry which is preliminary data.</text>
</comment>
<keyword evidence="2" id="KW-1185">Reference proteome</keyword>
<protein>
    <recommendedName>
        <fullName evidence="3">RES domain-containing protein</fullName>
    </recommendedName>
</protein>
<organism evidence="1 2">
    <name type="scientific">Devosia nitrariae</name>
    <dbReference type="NCBI Taxonomy" id="2071872"/>
    <lineage>
        <taxon>Bacteria</taxon>
        <taxon>Pseudomonadati</taxon>
        <taxon>Pseudomonadota</taxon>
        <taxon>Alphaproteobacteria</taxon>
        <taxon>Hyphomicrobiales</taxon>
        <taxon>Devosiaceae</taxon>
        <taxon>Devosia</taxon>
    </lineage>
</organism>
<evidence type="ECO:0008006" key="3">
    <source>
        <dbReference type="Google" id="ProtNLM"/>
    </source>
</evidence>
<evidence type="ECO:0000313" key="1">
    <source>
        <dbReference type="EMBL" id="GLQ55858.1"/>
    </source>
</evidence>
<accession>A0ABQ5W735</accession>
<dbReference type="EMBL" id="BSNS01000013">
    <property type="protein sequence ID" value="GLQ55858.1"/>
    <property type="molecule type" value="Genomic_DNA"/>
</dbReference>
<dbReference type="Proteomes" id="UP001156691">
    <property type="component" value="Unassembled WGS sequence"/>
</dbReference>
<sequence>MQRALGELYDPLDVGESQRFRGHAYGHEHVEAAHKRLGPRHVHFAVLSGSGRFQACLSNERLSRPPLLELSINDLRLTSPALEFHHVEH</sequence>
<name>A0ABQ5W735_9HYPH</name>
<reference evidence="2" key="1">
    <citation type="journal article" date="2019" name="Int. J. Syst. Evol. Microbiol.">
        <title>The Global Catalogue of Microorganisms (GCM) 10K type strain sequencing project: providing services to taxonomists for standard genome sequencing and annotation.</title>
        <authorList>
            <consortium name="The Broad Institute Genomics Platform"/>
            <consortium name="The Broad Institute Genome Sequencing Center for Infectious Disease"/>
            <person name="Wu L."/>
            <person name="Ma J."/>
        </authorList>
    </citation>
    <scope>NUCLEOTIDE SEQUENCE [LARGE SCALE GENOMIC DNA]</scope>
    <source>
        <strain evidence="2">NBRC 112416</strain>
    </source>
</reference>